<evidence type="ECO:0000256" key="4">
    <source>
        <dbReference type="ARBA" id="ARBA00022692"/>
    </source>
</evidence>
<keyword evidence="4 10" id="KW-0812">Transmembrane</keyword>
<evidence type="ECO:0000256" key="2">
    <source>
        <dbReference type="ARBA" id="ARBA00006375"/>
    </source>
</evidence>
<keyword evidence="13" id="KW-1185">Reference proteome</keyword>
<comment type="similarity">
    <text evidence="2 11">Belongs to the mitochondrial carrier (TC 2.A.29) family.</text>
</comment>
<evidence type="ECO:0008006" key="14">
    <source>
        <dbReference type="Google" id="ProtNLM"/>
    </source>
</evidence>
<evidence type="ECO:0000313" key="13">
    <source>
        <dbReference type="Proteomes" id="UP000275408"/>
    </source>
</evidence>
<keyword evidence="7" id="KW-1133">Transmembrane helix</keyword>
<proteinExistence type="inferred from homology"/>
<comment type="subcellular location">
    <subcellularLocation>
        <location evidence="1">Mitochondrion inner membrane</location>
        <topology evidence="1">Multi-pass membrane protein</topology>
    </subcellularLocation>
</comment>
<evidence type="ECO:0000256" key="5">
    <source>
        <dbReference type="ARBA" id="ARBA00022737"/>
    </source>
</evidence>
<evidence type="ECO:0000256" key="7">
    <source>
        <dbReference type="ARBA" id="ARBA00022989"/>
    </source>
</evidence>
<evidence type="ECO:0000256" key="10">
    <source>
        <dbReference type="PROSITE-ProRule" id="PRU00282"/>
    </source>
</evidence>
<dbReference type="PANTHER" id="PTHR46131:SF1">
    <property type="entry name" value="SD08549P"/>
    <property type="match status" value="1"/>
</dbReference>
<evidence type="ECO:0000256" key="1">
    <source>
        <dbReference type="ARBA" id="ARBA00004448"/>
    </source>
</evidence>
<keyword evidence="9 10" id="KW-0472">Membrane</keyword>
<keyword evidence="3 11" id="KW-0813">Transport</keyword>
<evidence type="ECO:0000256" key="8">
    <source>
        <dbReference type="ARBA" id="ARBA00023128"/>
    </source>
</evidence>
<feature type="repeat" description="Solcar" evidence="10">
    <location>
        <begin position="82"/>
        <end position="162"/>
    </location>
</feature>
<protein>
    <recommendedName>
        <fullName evidence="14">Solute carrier family 25 member 51</fullName>
    </recommendedName>
</protein>
<dbReference type="EMBL" id="RCHS01001660">
    <property type="protein sequence ID" value="RMX52294.1"/>
    <property type="molecule type" value="Genomic_DNA"/>
</dbReference>
<keyword evidence="8" id="KW-0496">Mitochondrion</keyword>
<dbReference type="SUPFAM" id="SSF103506">
    <property type="entry name" value="Mitochondrial carrier"/>
    <property type="match status" value="1"/>
</dbReference>
<feature type="repeat" description="Solcar" evidence="10">
    <location>
        <begin position="265"/>
        <end position="352"/>
    </location>
</feature>
<feature type="repeat" description="Solcar" evidence="10">
    <location>
        <begin position="171"/>
        <end position="256"/>
    </location>
</feature>
<evidence type="ECO:0000256" key="6">
    <source>
        <dbReference type="ARBA" id="ARBA00022792"/>
    </source>
</evidence>
<evidence type="ECO:0000256" key="9">
    <source>
        <dbReference type="ARBA" id="ARBA00023136"/>
    </source>
</evidence>
<reference evidence="12 13" key="1">
    <citation type="journal article" date="2018" name="Sci. Rep.">
        <title>Comparative analysis of the Pocillopora damicornis genome highlights role of immune system in coral evolution.</title>
        <authorList>
            <person name="Cunning R."/>
            <person name="Bay R.A."/>
            <person name="Gillette P."/>
            <person name="Baker A.C."/>
            <person name="Traylor-Knowles N."/>
        </authorList>
    </citation>
    <scope>NUCLEOTIDE SEQUENCE [LARGE SCALE GENOMIC DNA]</scope>
    <source>
        <strain evidence="12">RSMAS</strain>
        <tissue evidence="12">Whole animal</tissue>
    </source>
</reference>
<dbReference type="InterPro" id="IPR052465">
    <property type="entry name" value="Mito_NAD+_Carrier"/>
</dbReference>
<dbReference type="Gene3D" id="1.50.40.10">
    <property type="entry name" value="Mitochondrial carrier domain"/>
    <property type="match status" value="1"/>
</dbReference>
<dbReference type="AlphaFoldDB" id="A0A3M6UFM0"/>
<keyword evidence="5" id="KW-0677">Repeat</keyword>
<comment type="caution">
    <text evidence="12">The sequence shown here is derived from an EMBL/GenBank/DDBJ whole genome shotgun (WGS) entry which is preliminary data.</text>
</comment>
<keyword evidence="6" id="KW-0999">Mitochondrion inner membrane</keyword>
<name>A0A3M6UFM0_POCDA</name>
<dbReference type="PANTHER" id="PTHR46131">
    <property type="entry name" value="SD08549P"/>
    <property type="match status" value="1"/>
</dbReference>
<dbReference type="GO" id="GO:0005743">
    <property type="term" value="C:mitochondrial inner membrane"/>
    <property type="evidence" value="ECO:0007669"/>
    <property type="project" value="UniProtKB-SubCell"/>
</dbReference>
<accession>A0A3M6UFM0</accession>
<dbReference type="Proteomes" id="UP000275408">
    <property type="component" value="Unassembled WGS sequence"/>
</dbReference>
<organism evidence="12 13">
    <name type="scientific">Pocillopora damicornis</name>
    <name type="common">Cauliflower coral</name>
    <name type="synonym">Millepora damicornis</name>
    <dbReference type="NCBI Taxonomy" id="46731"/>
    <lineage>
        <taxon>Eukaryota</taxon>
        <taxon>Metazoa</taxon>
        <taxon>Cnidaria</taxon>
        <taxon>Anthozoa</taxon>
        <taxon>Hexacorallia</taxon>
        <taxon>Scleractinia</taxon>
        <taxon>Astrocoeniina</taxon>
        <taxon>Pocilloporidae</taxon>
        <taxon>Pocillopora</taxon>
    </lineage>
</organism>
<sequence length="367" mass="41374">MLRKTLSLLSHPAILFYNHTVVMTSKYYSVALWECYAKYSIWRPECCNWKEGSCVGEGRCFMALNSTQSVERFPSDSSTKDDRDWPDFVCGAGAAAVNILSTFPAYKVMFRQQVEGLRIRYAVRQVLREGVWNLYRGVVPPLMQKGTSMAIMFGSYNKFQRMLSRNLTSTSSVATSAIAAMLAGTIEALFTPFERIQTLMSHRGHNERFSNTFQAFKVVGVQYGLREYYRGLTPILLRNGPTNVLFFGLRGPLKSILPEAKTSIGNAANDFVSGAVLGACLSTLFFPVNVVKNHMQKQLGGEFVNCFKAFTVVFNERGRRTRRLFYGVSLNYTRALVSWGIINSTYELLKNCLGNSNVLRTNMHTKT</sequence>
<dbReference type="InterPro" id="IPR023395">
    <property type="entry name" value="MCP_dom_sf"/>
</dbReference>
<dbReference type="PROSITE" id="PS50920">
    <property type="entry name" value="SOLCAR"/>
    <property type="match status" value="3"/>
</dbReference>
<dbReference type="Pfam" id="PF00153">
    <property type="entry name" value="Mito_carr"/>
    <property type="match status" value="3"/>
</dbReference>
<dbReference type="GO" id="GO:0051724">
    <property type="term" value="F:NAD transmembrane transporter activity"/>
    <property type="evidence" value="ECO:0007669"/>
    <property type="project" value="TreeGrafter"/>
</dbReference>
<dbReference type="OrthoDB" id="2139348at2759"/>
<evidence type="ECO:0000256" key="11">
    <source>
        <dbReference type="RuleBase" id="RU000488"/>
    </source>
</evidence>
<dbReference type="STRING" id="46731.A0A3M6UFM0"/>
<gene>
    <name evidence="12" type="ORF">pdam_00010373</name>
</gene>
<evidence type="ECO:0000256" key="3">
    <source>
        <dbReference type="ARBA" id="ARBA00022448"/>
    </source>
</evidence>
<evidence type="ECO:0000313" key="12">
    <source>
        <dbReference type="EMBL" id="RMX52294.1"/>
    </source>
</evidence>
<dbReference type="InterPro" id="IPR018108">
    <property type="entry name" value="MCP_transmembrane"/>
</dbReference>